<dbReference type="InterPro" id="IPR050979">
    <property type="entry name" value="LD-transpeptidase"/>
</dbReference>
<dbReference type="AlphaFoldDB" id="A0A2S6GFL0"/>
<keyword evidence="4" id="KW-0808">Transferase</keyword>
<evidence type="ECO:0000256" key="7">
    <source>
        <dbReference type="ARBA" id="ARBA00022984"/>
    </source>
</evidence>
<feature type="chain" id="PRO_5015752522" evidence="11">
    <location>
        <begin position="21"/>
        <end position="355"/>
    </location>
</feature>
<feature type="region of interest" description="Disordered" evidence="10">
    <location>
        <begin position="307"/>
        <end position="355"/>
    </location>
</feature>
<evidence type="ECO:0000256" key="6">
    <source>
        <dbReference type="ARBA" id="ARBA00022960"/>
    </source>
</evidence>
<sequence length="355" mass="39743">MNIRALLVFTILLSVIGGHANATTYEMPENSNDSVIVQYPDGMALTRAEQDETLLDVARRFLLGQTEIVRLNPDVDRWLVRKGEIVRLSNMRILPDSPHNGITLNISEYRMYYYPPTKKGEKPRQVMSYAHGVGRQDWKTPLGKTKVARKIMNPSWHPPESIRREHAANGDPLPLIVPPGPHNPLGSRALHLDLPGEYRIHGTDIDKIHGIGMQITHGCVRMYPKDVEELYDLVAVGTPVYIVKQPIKVGWLNNVLYVEAHPDLEGEETTLDQRFATALRLIQKANNQEMPDYDQKALNLALKNQSGEPTPIYERLPPLGEASASSMPMQSPVQAAPAPKPPARKPSPDGYYHGN</sequence>
<comment type="caution">
    <text evidence="13">The sequence shown here is derived from an EMBL/GenBank/DDBJ whole genome shotgun (WGS) entry which is preliminary data.</text>
</comment>
<dbReference type="OrthoDB" id="9787225at2"/>
<reference evidence="13 14" key="1">
    <citation type="submission" date="2018-02" db="EMBL/GenBank/DDBJ databases">
        <title>Subsurface microbial communities from deep shales in Ohio and West Virginia, USA.</title>
        <authorList>
            <person name="Wrighton K."/>
        </authorList>
    </citation>
    <scope>NUCLEOTIDE SEQUENCE [LARGE SCALE GENOMIC DNA]</scope>
    <source>
        <strain evidence="13 14">OWC-G53F</strain>
    </source>
</reference>
<dbReference type="Proteomes" id="UP000238071">
    <property type="component" value="Unassembled WGS sequence"/>
</dbReference>
<dbReference type="PANTHER" id="PTHR30582">
    <property type="entry name" value="L,D-TRANSPEPTIDASE"/>
    <property type="match status" value="1"/>
</dbReference>
<keyword evidence="5" id="KW-0378">Hydrolase</keyword>
<dbReference type="EMBL" id="PTIY01000029">
    <property type="protein sequence ID" value="PPK64004.1"/>
    <property type="molecule type" value="Genomic_DNA"/>
</dbReference>
<evidence type="ECO:0000313" key="14">
    <source>
        <dbReference type="Proteomes" id="UP000238071"/>
    </source>
</evidence>
<evidence type="ECO:0000256" key="10">
    <source>
        <dbReference type="SAM" id="MobiDB-lite"/>
    </source>
</evidence>
<comment type="similarity">
    <text evidence="2">Belongs to the YkuD family.</text>
</comment>
<dbReference type="InterPro" id="IPR018392">
    <property type="entry name" value="LysM"/>
</dbReference>
<keyword evidence="14" id="KW-1185">Reference proteome</keyword>
<dbReference type="InterPro" id="IPR038063">
    <property type="entry name" value="Transpep_catalytic_dom"/>
</dbReference>
<dbReference type="UniPathway" id="UPA00219"/>
<dbReference type="GO" id="GO:0008360">
    <property type="term" value="P:regulation of cell shape"/>
    <property type="evidence" value="ECO:0007669"/>
    <property type="project" value="UniProtKB-UniRule"/>
</dbReference>
<name>A0A2S6GFL0_9GAMM</name>
<evidence type="ECO:0000256" key="11">
    <source>
        <dbReference type="SAM" id="SignalP"/>
    </source>
</evidence>
<dbReference type="GO" id="GO:0071972">
    <property type="term" value="F:peptidoglycan L,D-transpeptidase activity"/>
    <property type="evidence" value="ECO:0007669"/>
    <property type="project" value="TreeGrafter"/>
</dbReference>
<keyword evidence="8 9" id="KW-0961">Cell wall biogenesis/degradation</keyword>
<dbReference type="CDD" id="cd16913">
    <property type="entry name" value="YkuD_like"/>
    <property type="match status" value="1"/>
</dbReference>
<dbReference type="PANTHER" id="PTHR30582:SF24">
    <property type="entry name" value="L,D-TRANSPEPTIDASE ERFK_SRFK-RELATED"/>
    <property type="match status" value="1"/>
</dbReference>
<organism evidence="13 14">
    <name type="scientific">Methylobacter tundripaludum</name>
    <dbReference type="NCBI Taxonomy" id="173365"/>
    <lineage>
        <taxon>Bacteria</taxon>
        <taxon>Pseudomonadati</taxon>
        <taxon>Pseudomonadota</taxon>
        <taxon>Gammaproteobacteria</taxon>
        <taxon>Methylococcales</taxon>
        <taxon>Methylococcaceae</taxon>
        <taxon>Methylobacter</taxon>
    </lineage>
</organism>
<keyword evidence="11" id="KW-0732">Signal</keyword>
<feature type="signal peptide" evidence="11">
    <location>
        <begin position="1"/>
        <end position="20"/>
    </location>
</feature>
<dbReference type="GO" id="GO:0005576">
    <property type="term" value="C:extracellular region"/>
    <property type="evidence" value="ECO:0007669"/>
    <property type="project" value="TreeGrafter"/>
</dbReference>
<feature type="active site" description="Nucleophile" evidence="9">
    <location>
        <position position="219"/>
    </location>
</feature>
<dbReference type="RefSeq" id="WP_104425457.1">
    <property type="nucleotide sequence ID" value="NZ_PTIY01000029.1"/>
</dbReference>
<evidence type="ECO:0000313" key="13">
    <source>
        <dbReference type="EMBL" id="PPK64004.1"/>
    </source>
</evidence>
<dbReference type="PROSITE" id="PS52029">
    <property type="entry name" value="LD_TPASE"/>
    <property type="match status" value="1"/>
</dbReference>
<dbReference type="InterPro" id="IPR005490">
    <property type="entry name" value="LD_TPept_cat_dom"/>
</dbReference>
<dbReference type="GO" id="GO:0018104">
    <property type="term" value="P:peptidoglycan-protein cross-linking"/>
    <property type="evidence" value="ECO:0007669"/>
    <property type="project" value="TreeGrafter"/>
</dbReference>
<keyword evidence="7 9" id="KW-0573">Peptidoglycan synthesis</keyword>
<evidence type="ECO:0000256" key="3">
    <source>
        <dbReference type="ARBA" id="ARBA00022676"/>
    </source>
</evidence>
<feature type="active site" description="Proton donor/acceptor" evidence="9">
    <location>
        <position position="201"/>
    </location>
</feature>
<keyword evidence="3" id="KW-0328">Glycosyltransferase</keyword>
<accession>A0A2S6GFL0</accession>
<dbReference type="GO" id="GO:0016757">
    <property type="term" value="F:glycosyltransferase activity"/>
    <property type="evidence" value="ECO:0007669"/>
    <property type="project" value="UniProtKB-KW"/>
</dbReference>
<proteinExistence type="inferred from homology"/>
<dbReference type="SUPFAM" id="SSF141523">
    <property type="entry name" value="L,D-transpeptidase catalytic domain-like"/>
    <property type="match status" value="1"/>
</dbReference>
<gene>
    <name evidence="13" type="ORF">B0F88_12917</name>
</gene>
<evidence type="ECO:0000259" key="12">
    <source>
        <dbReference type="PROSITE" id="PS52029"/>
    </source>
</evidence>
<feature type="domain" description="L,D-TPase catalytic" evidence="12">
    <location>
        <begin position="100"/>
        <end position="243"/>
    </location>
</feature>
<evidence type="ECO:0000256" key="4">
    <source>
        <dbReference type="ARBA" id="ARBA00022679"/>
    </source>
</evidence>
<dbReference type="CDD" id="cd00118">
    <property type="entry name" value="LysM"/>
    <property type="match status" value="1"/>
</dbReference>
<dbReference type="Gene3D" id="2.40.440.10">
    <property type="entry name" value="L,D-transpeptidase catalytic domain-like"/>
    <property type="match status" value="1"/>
</dbReference>
<evidence type="ECO:0000256" key="2">
    <source>
        <dbReference type="ARBA" id="ARBA00005992"/>
    </source>
</evidence>
<evidence type="ECO:0000256" key="5">
    <source>
        <dbReference type="ARBA" id="ARBA00022801"/>
    </source>
</evidence>
<protein>
    <submittedName>
        <fullName evidence="13">L,D-transpeptidase ErfK/SrfK</fullName>
    </submittedName>
</protein>
<evidence type="ECO:0000256" key="1">
    <source>
        <dbReference type="ARBA" id="ARBA00004752"/>
    </source>
</evidence>
<dbReference type="GO" id="GO:0071555">
    <property type="term" value="P:cell wall organization"/>
    <property type="evidence" value="ECO:0007669"/>
    <property type="project" value="UniProtKB-UniRule"/>
</dbReference>
<dbReference type="Pfam" id="PF03734">
    <property type="entry name" value="YkuD"/>
    <property type="match status" value="1"/>
</dbReference>
<evidence type="ECO:0000256" key="8">
    <source>
        <dbReference type="ARBA" id="ARBA00023316"/>
    </source>
</evidence>
<evidence type="ECO:0000256" key="9">
    <source>
        <dbReference type="PROSITE-ProRule" id="PRU01373"/>
    </source>
</evidence>
<keyword evidence="6 9" id="KW-0133">Cell shape</keyword>
<comment type="pathway">
    <text evidence="1 9">Cell wall biogenesis; peptidoglycan biosynthesis.</text>
</comment>